<dbReference type="Proteomes" id="UP000821865">
    <property type="component" value="Chromosome 2"/>
</dbReference>
<evidence type="ECO:0000313" key="2">
    <source>
        <dbReference type="Proteomes" id="UP000821865"/>
    </source>
</evidence>
<proteinExistence type="predicted"/>
<accession>A0ACB8DCJ9</accession>
<gene>
    <name evidence="1" type="ORF">HPB49_009894</name>
</gene>
<reference evidence="1" key="1">
    <citation type="submission" date="2020-05" db="EMBL/GenBank/DDBJ databases">
        <title>Large-scale comparative analyses of tick genomes elucidate their genetic diversity and vector capacities.</title>
        <authorList>
            <person name="Jia N."/>
            <person name="Wang J."/>
            <person name="Shi W."/>
            <person name="Du L."/>
            <person name="Sun Y."/>
            <person name="Zhan W."/>
            <person name="Jiang J."/>
            <person name="Wang Q."/>
            <person name="Zhang B."/>
            <person name="Ji P."/>
            <person name="Sakyi L.B."/>
            <person name="Cui X."/>
            <person name="Yuan T."/>
            <person name="Jiang B."/>
            <person name="Yang W."/>
            <person name="Lam T.T.-Y."/>
            <person name="Chang Q."/>
            <person name="Ding S."/>
            <person name="Wang X."/>
            <person name="Zhu J."/>
            <person name="Ruan X."/>
            <person name="Zhao L."/>
            <person name="Wei J."/>
            <person name="Que T."/>
            <person name="Du C."/>
            <person name="Cheng J."/>
            <person name="Dai P."/>
            <person name="Han X."/>
            <person name="Huang E."/>
            <person name="Gao Y."/>
            <person name="Liu J."/>
            <person name="Shao H."/>
            <person name="Ye R."/>
            <person name="Li L."/>
            <person name="Wei W."/>
            <person name="Wang X."/>
            <person name="Wang C."/>
            <person name="Yang T."/>
            <person name="Huo Q."/>
            <person name="Li W."/>
            <person name="Guo W."/>
            <person name="Chen H."/>
            <person name="Zhou L."/>
            <person name="Ni X."/>
            <person name="Tian J."/>
            <person name="Zhou Y."/>
            <person name="Sheng Y."/>
            <person name="Liu T."/>
            <person name="Pan Y."/>
            <person name="Xia L."/>
            <person name="Li J."/>
            <person name="Zhao F."/>
            <person name="Cao W."/>
        </authorList>
    </citation>
    <scope>NUCLEOTIDE SEQUENCE</scope>
    <source>
        <strain evidence="1">Dsil-2018</strain>
    </source>
</reference>
<protein>
    <submittedName>
        <fullName evidence="1">Uncharacterized protein</fullName>
    </submittedName>
</protein>
<organism evidence="1 2">
    <name type="scientific">Dermacentor silvarum</name>
    <name type="common">Tick</name>
    <dbReference type="NCBI Taxonomy" id="543639"/>
    <lineage>
        <taxon>Eukaryota</taxon>
        <taxon>Metazoa</taxon>
        <taxon>Ecdysozoa</taxon>
        <taxon>Arthropoda</taxon>
        <taxon>Chelicerata</taxon>
        <taxon>Arachnida</taxon>
        <taxon>Acari</taxon>
        <taxon>Parasitiformes</taxon>
        <taxon>Ixodida</taxon>
        <taxon>Ixodoidea</taxon>
        <taxon>Ixodidae</taxon>
        <taxon>Rhipicephalinae</taxon>
        <taxon>Dermacentor</taxon>
    </lineage>
</organism>
<name>A0ACB8DCJ9_DERSI</name>
<comment type="caution">
    <text evidence="1">The sequence shown here is derived from an EMBL/GenBank/DDBJ whole genome shotgun (WGS) entry which is preliminary data.</text>
</comment>
<dbReference type="EMBL" id="CM023471">
    <property type="protein sequence ID" value="KAH7965700.1"/>
    <property type="molecule type" value="Genomic_DNA"/>
</dbReference>
<evidence type="ECO:0000313" key="1">
    <source>
        <dbReference type="EMBL" id="KAH7965700.1"/>
    </source>
</evidence>
<keyword evidence="2" id="KW-1185">Reference proteome</keyword>
<sequence>MERDLRKEIQDHQKRLEFMNTELEKVKQQQKELEKENKKLKEKLGLGEVRLTSVEIWSKTLTDYDEPRTTNDGTELNLEHTQIPLPDGGDWLTVIIRPRKGLNLATWTTPKVAEGINMACQPPTTEHVRTLRLRIDPVQNIAIASTPNEELAMSIRHITTIHMGVLEFAVTAYVADPDSSAKGVIHGIPAGTSTEVLLNGLYVPDLRGSDRIHWQDCTLLRVITVVKYAANHTDRRHISAASATKYATGPMDAQRQKSTCASSVVLETPLRTTPATPGALYARGPILRLPRSLGHAQVSDGSVPAPGRAPARRTNRERPGTPVDLLRRDHKR</sequence>